<dbReference type="InterPro" id="IPR001314">
    <property type="entry name" value="Peptidase_S1A"/>
</dbReference>
<dbReference type="RefSeq" id="WP_047879949.1">
    <property type="nucleotide sequence ID" value="NZ_LDOT01000023.1"/>
</dbReference>
<dbReference type="OrthoDB" id="9813836at2"/>
<evidence type="ECO:0000256" key="2">
    <source>
        <dbReference type="SAM" id="MobiDB-lite"/>
    </source>
</evidence>
<dbReference type="GO" id="GO:0006508">
    <property type="term" value="P:proteolysis"/>
    <property type="evidence" value="ECO:0007669"/>
    <property type="project" value="InterPro"/>
</dbReference>
<dbReference type="InterPro" id="IPR020008">
    <property type="entry name" value="GlyGly_CTERM"/>
</dbReference>
<dbReference type="CDD" id="cd00190">
    <property type="entry name" value="Tryp_SPc"/>
    <property type="match status" value="1"/>
</dbReference>
<organism evidence="5 6">
    <name type="scientific">Photobacterium aquae</name>
    <dbReference type="NCBI Taxonomy" id="1195763"/>
    <lineage>
        <taxon>Bacteria</taxon>
        <taxon>Pseudomonadati</taxon>
        <taxon>Pseudomonadota</taxon>
        <taxon>Gammaproteobacteria</taxon>
        <taxon>Vibrionales</taxon>
        <taxon>Vibrionaceae</taxon>
        <taxon>Photobacterium</taxon>
    </lineage>
</organism>
<dbReference type="InterPro" id="IPR051487">
    <property type="entry name" value="Ser/Thr_Proteases_Immune/Dev"/>
</dbReference>
<evidence type="ECO:0000313" key="5">
    <source>
        <dbReference type="EMBL" id="KLV04178.1"/>
    </source>
</evidence>
<gene>
    <name evidence="5" type="ORF">ABT56_16355</name>
</gene>
<dbReference type="SUPFAM" id="SSF50494">
    <property type="entry name" value="Trypsin-like serine proteases"/>
    <property type="match status" value="1"/>
</dbReference>
<dbReference type="Pfam" id="PF00089">
    <property type="entry name" value="Trypsin"/>
    <property type="match status" value="2"/>
</dbReference>
<dbReference type="Proteomes" id="UP000036097">
    <property type="component" value="Unassembled WGS sequence"/>
</dbReference>
<dbReference type="InterPro" id="IPR043504">
    <property type="entry name" value="Peptidase_S1_PA_chymotrypsin"/>
</dbReference>
<dbReference type="AlphaFoldDB" id="A0A0J1GWZ5"/>
<dbReference type="PRINTS" id="PR00722">
    <property type="entry name" value="CHYMOTRYPSIN"/>
</dbReference>
<feature type="domain" description="Peptidase S1" evidence="4">
    <location>
        <begin position="28"/>
        <end position="344"/>
    </location>
</feature>
<dbReference type="PATRIC" id="fig|1195763.3.peg.3486"/>
<dbReference type="InterPro" id="IPR001254">
    <property type="entry name" value="Trypsin_dom"/>
</dbReference>
<sequence>MKKALLALATSMLLPSMMAGASNVTPYVVGGDPVTDISNHSWMASLRVLPMDNAHNCGASVISENWALTAAHCVVSYDSNSKKHFVIQPHQLNLAVGSPTLELTDVGHLYSISHVVVHPDYSPGALVEGDFDGSQEVVKTALQNDIALLRVSRPFPSDSVTPITLAAPDVASEIDTRLAQEWDPANRVKNNRLSGWGFVDPGASILPNELQEAYLTHVPIADCFALIEQGNGMHGIIASPFDQTKICTIAPEIRDDIVIDPDDLTNEGEEEEDQEEVLDGDYGADSCKGDSGGPLRAQDELGNWVQVGIVSGGVTGIPTCGSVNRPSFYTRVGTYYNWVMRVIAKVPENPISPPAYIIEQDKEASGNGCNPNADGISPTNCEMGKYVDSSGGSTGWAWLLTLAGLGFIRRKR</sequence>
<dbReference type="SMART" id="SM00020">
    <property type="entry name" value="Tryp_SPc"/>
    <property type="match status" value="1"/>
</dbReference>
<dbReference type="PROSITE" id="PS50240">
    <property type="entry name" value="TRYPSIN_DOM"/>
    <property type="match status" value="1"/>
</dbReference>
<keyword evidence="1" id="KW-1015">Disulfide bond</keyword>
<keyword evidence="3" id="KW-0732">Signal</keyword>
<evidence type="ECO:0000256" key="1">
    <source>
        <dbReference type="ARBA" id="ARBA00023157"/>
    </source>
</evidence>
<name>A0A0J1GWZ5_9GAMM</name>
<dbReference type="InterPro" id="IPR009003">
    <property type="entry name" value="Peptidase_S1_PA"/>
</dbReference>
<dbReference type="STRING" id="1195763.ABT56_16355"/>
<dbReference type="PANTHER" id="PTHR24256">
    <property type="entry name" value="TRYPTASE-RELATED"/>
    <property type="match status" value="1"/>
</dbReference>
<evidence type="ECO:0000313" key="6">
    <source>
        <dbReference type="Proteomes" id="UP000036097"/>
    </source>
</evidence>
<comment type="caution">
    <text evidence="5">The sequence shown here is derived from an EMBL/GenBank/DDBJ whole genome shotgun (WGS) entry which is preliminary data.</text>
</comment>
<reference evidence="5 6" key="1">
    <citation type="submission" date="2015-05" db="EMBL/GenBank/DDBJ databases">
        <title>Photobacterium galathea sp. nov.</title>
        <authorList>
            <person name="Machado H."/>
            <person name="Gram L."/>
        </authorList>
    </citation>
    <scope>NUCLEOTIDE SEQUENCE [LARGE SCALE GENOMIC DNA]</scope>
    <source>
        <strain evidence="5 6">CGMCC 1.12159</strain>
    </source>
</reference>
<dbReference type="NCBIfam" id="TIGR03501">
    <property type="entry name" value="GlyGly_CTERM"/>
    <property type="match status" value="1"/>
</dbReference>
<feature type="region of interest" description="Disordered" evidence="2">
    <location>
        <begin position="262"/>
        <end position="293"/>
    </location>
</feature>
<feature type="chain" id="PRO_5005252152" description="Peptidase S1 domain-containing protein" evidence="3">
    <location>
        <begin position="22"/>
        <end position="412"/>
    </location>
</feature>
<feature type="compositionally biased region" description="Acidic residues" evidence="2">
    <location>
        <begin position="262"/>
        <end position="279"/>
    </location>
</feature>
<evidence type="ECO:0000259" key="4">
    <source>
        <dbReference type="PROSITE" id="PS50240"/>
    </source>
</evidence>
<dbReference type="InterPro" id="IPR018114">
    <property type="entry name" value="TRYPSIN_HIS"/>
</dbReference>
<proteinExistence type="predicted"/>
<dbReference type="GO" id="GO:0004252">
    <property type="term" value="F:serine-type endopeptidase activity"/>
    <property type="evidence" value="ECO:0007669"/>
    <property type="project" value="InterPro"/>
</dbReference>
<feature type="signal peptide" evidence="3">
    <location>
        <begin position="1"/>
        <end position="21"/>
    </location>
</feature>
<dbReference type="EMBL" id="LDOT01000023">
    <property type="protein sequence ID" value="KLV04178.1"/>
    <property type="molecule type" value="Genomic_DNA"/>
</dbReference>
<evidence type="ECO:0000256" key="3">
    <source>
        <dbReference type="SAM" id="SignalP"/>
    </source>
</evidence>
<keyword evidence="6" id="KW-1185">Reference proteome</keyword>
<protein>
    <recommendedName>
        <fullName evidence="4">Peptidase S1 domain-containing protein</fullName>
    </recommendedName>
</protein>
<dbReference type="PROSITE" id="PS00134">
    <property type="entry name" value="TRYPSIN_HIS"/>
    <property type="match status" value="1"/>
</dbReference>
<dbReference type="Gene3D" id="2.40.10.10">
    <property type="entry name" value="Trypsin-like serine proteases"/>
    <property type="match status" value="1"/>
</dbReference>
<accession>A0A0J1GWZ5</accession>